<dbReference type="PROSITE" id="PS50893">
    <property type="entry name" value="ABC_TRANSPORTER_2"/>
    <property type="match status" value="2"/>
</dbReference>
<keyword evidence="4 7" id="KW-0067">ATP-binding</keyword>
<evidence type="ECO:0000256" key="5">
    <source>
        <dbReference type="SAM" id="Coils"/>
    </source>
</evidence>
<feature type="coiled-coil region" evidence="5">
    <location>
        <begin position="543"/>
        <end position="610"/>
    </location>
</feature>
<reference evidence="8" key="1">
    <citation type="submission" date="2017-11" db="EMBL/GenBank/DDBJ databases">
        <authorList>
            <person name="Chan K.G."/>
            <person name="Lee L.S."/>
        </authorList>
    </citation>
    <scope>NUCLEOTIDE SEQUENCE [LARGE SCALE GENOMIC DNA]</scope>
    <source>
        <strain evidence="8">DSM 100970</strain>
    </source>
</reference>
<dbReference type="InterPro" id="IPR017871">
    <property type="entry name" value="ABC_transporter-like_CS"/>
</dbReference>
<dbReference type="PANTHER" id="PTHR19211">
    <property type="entry name" value="ATP-BINDING TRANSPORT PROTEIN-RELATED"/>
    <property type="match status" value="1"/>
</dbReference>
<dbReference type="PANTHER" id="PTHR19211:SF14">
    <property type="entry name" value="ATP-BINDING CASSETTE SUB-FAMILY F MEMBER 1"/>
    <property type="match status" value="1"/>
</dbReference>
<dbReference type="Pfam" id="PF00005">
    <property type="entry name" value="ABC_tran"/>
    <property type="match status" value="2"/>
</dbReference>
<keyword evidence="8" id="KW-1185">Reference proteome</keyword>
<evidence type="ECO:0000256" key="2">
    <source>
        <dbReference type="ARBA" id="ARBA00022737"/>
    </source>
</evidence>
<dbReference type="Proteomes" id="UP000236655">
    <property type="component" value="Chromosome"/>
</dbReference>
<dbReference type="CDD" id="cd03221">
    <property type="entry name" value="ABCF_EF-3"/>
    <property type="match status" value="2"/>
</dbReference>
<dbReference type="KEGG" id="nba:CUN60_01630"/>
<keyword evidence="3" id="KW-0547">Nucleotide-binding</keyword>
<dbReference type="InterPro" id="IPR003593">
    <property type="entry name" value="AAA+_ATPase"/>
</dbReference>
<dbReference type="GO" id="GO:0016887">
    <property type="term" value="F:ATP hydrolysis activity"/>
    <property type="evidence" value="ECO:0007669"/>
    <property type="project" value="InterPro"/>
</dbReference>
<dbReference type="PROSITE" id="PS00211">
    <property type="entry name" value="ABC_TRANSPORTER_1"/>
    <property type="match status" value="2"/>
</dbReference>
<organism evidence="7 8">
    <name type="scientific">Aquella oligotrophica</name>
    <dbReference type="NCBI Taxonomy" id="2067065"/>
    <lineage>
        <taxon>Bacteria</taxon>
        <taxon>Pseudomonadati</taxon>
        <taxon>Pseudomonadota</taxon>
        <taxon>Betaproteobacteria</taxon>
        <taxon>Neisseriales</taxon>
        <taxon>Neisseriaceae</taxon>
        <taxon>Aquella</taxon>
    </lineage>
</organism>
<name>A0A2I7N3P6_9NEIS</name>
<keyword evidence="1" id="KW-1003">Cell membrane</keyword>
<dbReference type="GO" id="GO:0005524">
    <property type="term" value="F:ATP binding"/>
    <property type="evidence" value="ECO:0007669"/>
    <property type="project" value="UniProtKB-KW"/>
</dbReference>
<keyword evidence="1" id="KW-0472">Membrane</keyword>
<keyword evidence="5" id="KW-0175">Coiled coil</keyword>
<dbReference type="FunFam" id="3.40.50.300:FF:000011">
    <property type="entry name" value="Putative ABC transporter ATP-binding component"/>
    <property type="match status" value="1"/>
</dbReference>
<gene>
    <name evidence="7" type="ORF">CUN60_01630</name>
</gene>
<dbReference type="Pfam" id="PF12848">
    <property type="entry name" value="ABC_tran_Xtn"/>
    <property type="match status" value="1"/>
</dbReference>
<sequence>MLQSCHKIKWIIYSMLSVKNLTLAYGNKKLLDNSSLQLYKNQIVGLVGQNGTGKTSFFKLILGENHPESGDCTIPAGTLISYIEQEIEDVNIAIIEYVLNAHHIYREDHTDLPEYYQLRPRAEKLLVNLGFKPEDAERPLNEFSGGWQMRVNLAKALFCPSDLLLLDEPTNHLDIETVIWLENWLKSYQGLAIIISHDREFLDNVTQYTVHVANQKLTLYNGNYSTFERTRAEQLELEQKTAAKTQARIDHLQSFVDRFKAKATKAKQAQSRMKMIEKLRFSPTFNSERNYSIDFFTPEYTSDLLLTVIDAKIGYPDKTLIDKVNLQIFTSDRIGLLGRNGKGKTSLIKAIIEGGSLLSGDVEMNSKIRIGYFAQQTIEVLTDNDTPFSIIHNTNKTMREQEIYNYLGRFGFNADKSKESVGKFSGGEKARLILASIILTKPNILFLDEPTNHLDMQMREELATSLQEFEGAVILVSHDKFLLQGVADDFYLIEDNKLLPFSGSLDDYESYLLKKEESQTSNKLKPSMEKEKPSDVAATFKQANKLRHDILQTEKLMEKLQGQLDKLTTELEQANQNGNLEELVTINSKQEQVNLELNKAEEEWLDLQSQLENL</sequence>
<dbReference type="InterPro" id="IPR003439">
    <property type="entry name" value="ABC_transporter-like_ATP-bd"/>
</dbReference>
<feature type="domain" description="ABC transporter" evidence="6">
    <location>
        <begin position="16"/>
        <end position="246"/>
    </location>
</feature>
<evidence type="ECO:0000313" key="7">
    <source>
        <dbReference type="EMBL" id="AUR51058.1"/>
    </source>
</evidence>
<dbReference type="AlphaFoldDB" id="A0A2I7N3P6"/>
<feature type="domain" description="ABC transporter" evidence="6">
    <location>
        <begin position="306"/>
        <end position="520"/>
    </location>
</feature>
<dbReference type="EMBL" id="CP024847">
    <property type="protein sequence ID" value="AUR51058.1"/>
    <property type="molecule type" value="Genomic_DNA"/>
</dbReference>
<dbReference type="InterPro" id="IPR027417">
    <property type="entry name" value="P-loop_NTPase"/>
</dbReference>
<dbReference type="InterPro" id="IPR050611">
    <property type="entry name" value="ABCF"/>
</dbReference>
<evidence type="ECO:0000256" key="1">
    <source>
        <dbReference type="ARBA" id="ARBA00022475"/>
    </source>
</evidence>
<evidence type="ECO:0000259" key="6">
    <source>
        <dbReference type="PROSITE" id="PS50893"/>
    </source>
</evidence>
<dbReference type="Gene3D" id="3.40.50.300">
    <property type="entry name" value="P-loop containing nucleotide triphosphate hydrolases"/>
    <property type="match status" value="2"/>
</dbReference>
<protein>
    <submittedName>
        <fullName evidence="7">ABC transporter ATP-binding protein</fullName>
    </submittedName>
</protein>
<evidence type="ECO:0000256" key="4">
    <source>
        <dbReference type="ARBA" id="ARBA00022840"/>
    </source>
</evidence>
<evidence type="ECO:0000256" key="3">
    <source>
        <dbReference type="ARBA" id="ARBA00022741"/>
    </source>
</evidence>
<dbReference type="InterPro" id="IPR032781">
    <property type="entry name" value="ABC_tran_Xtn"/>
</dbReference>
<evidence type="ECO:0000313" key="8">
    <source>
        <dbReference type="Proteomes" id="UP000236655"/>
    </source>
</evidence>
<accession>A0A2I7N3P6</accession>
<proteinExistence type="predicted"/>
<keyword evidence="2" id="KW-0677">Repeat</keyword>
<dbReference type="SUPFAM" id="SSF52540">
    <property type="entry name" value="P-loop containing nucleoside triphosphate hydrolases"/>
    <property type="match status" value="2"/>
</dbReference>
<dbReference type="SMART" id="SM00382">
    <property type="entry name" value="AAA"/>
    <property type="match status" value="2"/>
</dbReference>